<organism evidence="2 3">
    <name type="scientific">Crassostrea virginica</name>
    <name type="common">Eastern oyster</name>
    <dbReference type="NCBI Taxonomy" id="6565"/>
    <lineage>
        <taxon>Eukaryota</taxon>
        <taxon>Metazoa</taxon>
        <taxon>Spiralia</taxon>
        <taxon>Lophotrochozoa</taxon>
        <taxon>Mollusca</taxon>
        <taxon>Bivalvia</taxon>
        <taxon>Autobranchia</taxon>
        <taxon>Pteriomorphia</taxon>
        <taxon>Ostreida</taxon>
        <taxon>Ostreoidea</taxon>
        <taxon>Ostreidae</taxon>
        <taxon>Crassostrea</taxon>
    </lineage>
</organism>
<keyword evidence="2" id="KW-1185">Reference proteome</keyword>
<protein>
    <submittedName>
        <fullName evidence="3">Carbohydrate sulfotransferase 3-like</fullName>
    </submittedName>
</protein>
<dbReference type="Pfam" id="PF13469">
    <property type="entry name" value="Sulfotransfer_3"/>
    <property type="match status" value="1"/>
</dbReference>
<proteinExistence type="predicted"/>
<reference evidence="3" key="1">
    <citation type="submission" date="2025-08" db="UniProtKB">
        <authorList>
            <consortium name="RefSeq"/>
        </authorList>
    </citation>
    <scope>IDENTIFICATION</scope>
    <source>
        <tissue evidence="3">Whole sample</tissue>
    </source>
</reference>
<dbReference type="KEGG" id="cvn:111136567"/>
<dbReference type="Proteomes" id="UP000694844">
    <property type="component" value="Chromosome 5"/>
</dbReference>
<evidence type="ECO:0000256" key="1">
    <source>
        <dbReference type="SAM" id="Phobius"/>
    </source>
</evidence>
<accession>A0A8B8ETD4</accession>
<evidence type="ECO:0000313" key="3">
    <source>
        <dbReference type="RefSeq" id="XP_022343221.1"/>
    </source>
</evidence>
<sequence>MKRSVKGHTKGFIVTCFLFLCAIHVVYVLRVGRKKENLTQLFKAPEKPRIPPPKCPDVWSRGRHKNESVSMTLILGYMRSGSSLTGDIVHCNHGNFYIFEPLHGLIELAIKRNKPITFLNGTKKRITYKNSNVNGLMGDMIYKWFTCDFWNIDLQSLSNEFIDIFTPEHSKYYNCLQISRNNSSLTKRVVNCLHILEETCMQARTRSLKTIRLPMSSVGTLLRKLPSLKVVHLIRDPRAILHSQLKAGLLKKENFMNIARDTCKTIQSDIDDMKKVLVEHSGQVRRLVYENLAIHPVEVSKRLYRFLNADFNELVEKYVKYLTTGPAIRCDYCTRKGNSTFNAFKWMKDITPRYSRIVDKYCSKIYKEIGYLQMSASDLKSKNSSWNPNTYQQFVTL</sequence>
<dbReference type="InterPro" id="IPR051135">
    <property type="entry name" value="Gal/GlcNAc/GalNAc_ST"/>
</dbReference>
<dbReference type="GO" id="GO:0006044">
    <property type="term" value="P:N-acetylglucosamine metabolic process"/>
    <property type="evidence" value="ECO:0007669"/>
    <property type="project" value="TreeGrafter"/>
</dbReference>
<dbReference type="AlphaFoldDB" id="A0A8B8ETD4"/>
<dbReference type="SUPFAM" id="SSF52540">
    <property type="entry name" value="P-loop containing nucleoside triphosphate hydrolases"/>
    <property type="match status" value="1"/>
</dbReference>
<dbReference type="Gene3D" id="3.40.50.300">
    <property type="entry name" value="P-loop containing nucleotide triphosphate hydrolases"/>
    <property type="match status" value="1"/>
</dbReference>
<feature type="transmembrane region" description="Helical" evidence="1">
    <location>
        <begin position="12"/>
        <end position="29"/>
    </location>
</feature>
<dbReference type="GO" id="GO:0001517">
    <property type="term" value="F:N-acetylglucosamine 6-O-sulfotransferase activity"/>
    <property type="evidence" value="ECO:0007669"/>
    <property type="project" value="TreeGrafter"/>
</dbReference>
<dbReference type="GeneID" id="111136567"/>
<dbReference type="OrthoDB" id="5987729at2759"/>
<dbReference type="RefSeq" id="XP_022343221.1">
    <property type="nucleotide sequence ID" value="XM_022487513.1"/>
</dbReference>
<evidence type="ECO:0000313" key="2">
    <source>
        <dbReference type="Proteomes" id="UP000694844"/>
    </source>
</evidence>
<dbReference type="PANTHER" id="PTHR10704:SF44">
    <property type="entry name" value="LD35051P-RELATED"/>
    <property type="match status" value="1"/>
</dbReference>
<dbReference type="PANTHER" id="PTHR10704">
    <property type="entry name" value="CARBOHYDRATE SULFOTRANSFERASE"/>
    <property type="match status" value="1"/>
</dbReference>
<dbReference type="GO" id="GO:0006790">
    <property type="term" value="P:sulfur compound metabolic process"/>
    <property type="evidence" value="ECO:0007669"/>
    <property type="project" value="TreeGrafter"/>
</dbReference>
<keyword evidence="1" id="KW-0812">Transmembrane</keyword>
<dbReference type="InterPro" id="IPR027417">
    <property type="entry name" value="P-loop_NTPase"/>
</dbReference>
<gene>
    <name evidence="3" type="primary">LOC111136567</name>
</gene>
<keyword evidence="1" id="KW-1133">Transmembrane helix</keyword>
<name>A0A8B8ETD4_CRAVI</name>
<keyword evidence="1" id="KW-0472">Membrane</keyword>